<dbReference type="InterPro" id="IPR003594">
    <property type="entry name" value="HATPase_dom"/>
</dbReference>
<gene>
    <name evidence="2" type="ORF">TUM18999_29300</name>
    <name evidence="3" type="ORF">TUM20286_37740</name>
</gene>
<evidence type="ECO:0000313" key="4">
    <source>
        <dbReference type="Proteomes" id="UP000509383"/>
    </source>
</evidence>
<dbReference type="Proteomes" id="UP000509383">
    <property type="component" value="Chromosome"/>
</dbReference>
<accession>A0A6J4E612</accession>
<evidence type="ECO:0000259" key="1">
    <source>
        <dbReference type="SMART" id="SM00331"/>
    </source>
</evidence>
<dbReference type="SUPFAM" id="SSF55874">
    <property type="entry name" value="ATPase domain of HSP90 chaperone/DNA topoisomerase II/histidine kinase"/>
    <property type="match status" value="1"/>
</dbReference>
<dbReference type="Proteomes" id="UP001054892">
    <property type="component" value="Unassembled WGS sequence"/>
</dbReference>
<dbReference type="EMBL" id="AP023189">
    <property type="protein sequence ID" value="BCG24739.1"/>
    <property type="molecule type" value="Genomic_DNA"/>
</dbReference>
<dbReference type="PANTHER" id="PTHR35801:SF1">
    <property type="entry name" value="PHOSPHOSERINE PHOSPHATASE RSBX"/>
    <property type="match status" value="1"/>
</dbReference>
<dbReference type="Gene3D" id="3.30.565.10">
    <property type="entry name" value="Histidine kinase-like ATPase, C-terminal domain"/>
    <property type="match status" value="1"/>
</dbReference>
<proteinExistence type="predicted"/>
<dbReference type="PANTHER" id="PTHR35801">
    <property type="entry name" value="PHOSPHOSERINE PHOSPHATASE RSBX"/>
    <property type="match status" value="1"/>
</dbReference>
<evidence type="ECO:0000313" key="2">
    <source>
        <dbReference type="EMBL" id="BCG24739.1"/>
    </source>
</evidence>
<dbReference type="Pfam" id="PF07228">
    <property type="entry name" value="SpoIIE"/>
    <property type="match status" value="1"/>
</dbReference>
<organism evidence="2 4">
    <name type="scientific">Pseudomonas tohonis</name>
    <dbReference type="NCBI Taxonomy" id="2725477"/>
    <lineage>
        <taxon>Bacteria</taxon>
        <taxon>Pseudomonadati</taxon>
        <taxon>Pseudomonadota</taxon>
        <taxon>Gammaproteobacteria</taxon>
        <taxon>Pseudomonadales</taxon>
        <taxon>Pseudomonadaceae</taxon>
        <taxon>Pseudomonas</taxon>
    </lineage>
</organism>
<keyword evidence="5" id="KW-1185">Reference proteome</keyword>
<dbReference type="InterPro" id="IPR036890">
    <property type="entry name" value="HATPase_C_sf"/>
</dbReference>
<name>A0A6J4E612_9PSED</name>
<feature type="domain" description="PPM-type phosphatase" evidence="1">
    <location>
        <begin position="142"/>
        <end position="327"/>
    </location>
</feature>
<dbReference type="AlphaFoldDB" id="A0A6J4E612"/>
<protein>
    <submittedName>
        <fullName evidence="2">TorS-related protein</fullName>
    </submittedName>
</protein>
<sequence>MEVNVERCHLVLTVTDLAHVDAARRSIIRHASQRSADENLLGRLTVVVQEMGRNLVIHAGGGELLLSCGDQRLDVIAVDRGPGMGNVAQCLSDNYSTTGTMGAGLGAIQRMSDGFDLFSQPGMGSVVQARFHLAPPPPGNGLVAGAVCTPYPGEHIGGDAWAIRGNRVLVCDGLGHGHAANVASQKARQVFLEHNPQLPLQALMEQLHRALMSTRGGAAAIAEVQPEQRQVQFCGIGNIAGTLLTDKGRSMVSSNGTVGYRIGRIHTFSYPWDDSSIMILASDGISTKIDYNAYPGLRARHPGVIAALIHRDHRRLNDDATVVVVKREH</sequence>
<dbReference type="SMART" id="SM00331">
    <property type="entry name" value="PP2C_SIG"/>
    <property type="match status" value="1"/>
</dbReference>
<dbReference type="InterPro" id="IPR036457">
    <property type="entry name" value="PPM-type-like_dom_sf"/>
</dbReference>
<dbReference type="Gene3D" id="3.60.40.10">
    <property type="entry name" value="PPM-type phosphatase domain"/>
    <property type="match status" value="1"/>
</dbReference>
<evidence type="ECO:0000313" key="3">
    <source>
        <dbReference type="EMBL" id="GJN54022.1"/>
    </source>
</evidence>
<dbReference type="SUPFAM" id="SSF81606">
    <property type="entry name" value="PP2C-like"/>
    <property type="match status" value="1"/>
</dbReference>
<dbReference type="Pfam" id="PF13581">
    <property type="entry name" value="HATPase_c_2"/>
    <property type="match status" value="1"/>
</dbReference>
<reference evidence="2 4" key="1">
    <citation type="submission" date="2020-05" db="EMBL/GenBank/DDBJ databases">
        <title>Characterization of novel class B3 metallo-beta-lactamase from novel Pseudomonas species.</title>
        <authorList>
            <person name="Yamada K."/>
            <person name="Aoki K."/>
            <person name="Ishii Y."/>
        </authorList>
    </citation>
    <scope>NUCLEOTIDE SEQUENCE [LARGE SCALE GENOMIC DNA]</scope>
    <source>
        <strain evidence="2 4">TUM18999</strain>
        <strain evidence="3 5">TUM20286</strain>
    </source>
</reference>
<evidence type="ECO:0000313" key="5">
    <source>
        <dbReference type="Proteomes" id="UP001054892"/>
    </source>
</evidence>
<dbReference type="EMBL" id="BQKM01000008">
    <property type="protein sequence ID" value="GJN54022.1"/>
    <property type="molecule type" value="Genomic_DNA"/>
</dbReference>
<dbReference type="InterPro" id="IPR001932">
    <property type="entry name" value="PPM-type_phosphatase-like_dom"/>
</dbReference>
<dbReference type="KEGG" id="ptw:TUM18999_29300"/>
<dbReference type="InterPro" id="IPR039248">
    <property type="entry name" value="Ptase_RsbX"/>
</dbReference>